<dbReference type="InterPro" id="IPR004843">
    <property type="entry name" value="Calcineurin-like_PHP"/>
</dbReference>
<dbReference type="SUPFAM" id="SSF56300">
    <property type="entry name" value="Metallo-dependent phosphatases"/>
    <property type="match status" value="1"/>
</dbReference>
<proteinExistence type="predicted"/>
<dbReference type="KEGG" id="shi:Shel_20440"/>
<gene>
    <name evidence="2" type="ordered locus">Shel_20440</name>
</gene>
<evidence type="ECO:0000313" key="3">
    <source>
        <dbReference type="Proteomes" id="UP000002026"/>
    </source>
</evidence>
<dbReference type="GO" id="GO:0016787">
    <property type="term" value="F:hydrolase activity"/>
    <property type="evidence" value="ECO:0007669"/>
    <property type="project" value="UniProtKB-KW"/>
</dbReference>
<sequence>MTDFYISDTHFGHANIIGFCNRPFADVHQMDRAMVELWNSRVTENDHVWHLGDFCYKSGNDPRSYLRQLQGHIHLIVGNHDFKGLLRLPDLSDYVDSVEHATSRDDGHGHRMFMCHYPLAYPPRHIWCLYGHIHDNVVWPGFDVVMSQERSLNCCVEVNGYMPVTFDELVRNNARWRESCRNR</sequence>
<feature type="domain" description="Calcineurin-like phosphoesterase" evidence="1">
    <location>
        <begin position="6"/>
        <end position="138"/>
    </location>
</feature>
<protein>
    <submittedName>
        <fullName evidence="2">Predicted phosphoesterase or phosphohydrolase</fullName>
    </submittedName>
</protein>
<reference evidence="2 3" key="1">
    <citation type="journal article" date="2009" name="Stand. Genomic Sci.">
        <title>Complete genome sequence of Slackia heliotrinireducens type strain (RHS 1).</title>
        <authorList>
            <person name="Pukall R."/>
            <person name="Lapidus A."/>
            <person name="Nolan M."/>
            <person name="Copeland A."/>
            <person name="Glavina Del Rio T."/>
            <person name="Lucas S."/>
            <person name="Chen F."/>
            <person name="Tice H."/>
            <person name="Cheng J.F."/>
            <person name="Chertkov O."/>
            <person name="Bruce D."/>
            <person name="Goodwin L."/>
            <person name="Kuske C."/>
            <person name="Brettin T."/>
            <person name="Detter J.C."/>
            <person name="Han C."/>
            <person name="Pitluck S."/>
            <person name="Pati A."/>
            <person name="Mavrommatis K."/>
            <person name="Ivanova N."/>
            <person name="Ovchinnikova G."/>
            <person name="Chen A."/>
            <person name="Palaniappan K."/>
            <person name="Schneider S."/>
            <person name="Rohde M."/>
            <person name="Chain P."/>
            <person name="D'haeseleer P."/>
            <person name="Goker M."/>
            <person name="Bristow J."/>
            <person name="Eisen J.A."/>
            <person name="Markowitz V."/>
            <person name="Kyrpides N.C."/>
            <person name="Klenk H.P."/>
            <person name="Hugenholtz P."/>
        </authorList>
    </citation>
    <scope>NUCLEOTIDE SEQUENCE [LARGE SCALE GENOMIC DNA]</scope>
    <source>
        <strain evidence="3">ATCC 29202 / DSM 20476 / NCTC 11029 / RHS 1</strain>
    </source>
</reference>
<dbReference type="AlphaFoldDB" id="C7N821"/>
<dbReference type="EMBL" id="CP001684">
    <property type="protein sequence ID" value="ACV23056.1"/>
    <property type="molecule type" value="Genomic_DNA"/>
</dbReference>
<dbReference type="STRING" id="471855.Shel_20440"/>
<dbReference type="eggNOG" id="COG4186">
    <property type="taxonomic scope" value="Bacteria"/>
</dbReference>
<evidence type="ECO:0000313" key="2">
    <source>
        <dbReference type="EMBL" id="ACV23056.1"/>
    </source>
</evidence>
<dbReference type="HOGENOM" id="CLU_092313_3_0_11"/>
<organism evidence="2 3">
    <name type="scientific">Slackia heliotrinireducens (strain ATCC 29202 / DSM 20476 / NCTC 11029 / RHS 1)</name>
    <name type="common">Peptococcus heliotrinreducens</name>
    <dbReference type="NCBI Taxonomy" id="471855"/>
    <lineage>
        <taxon>Bacteria</taxon>
        <taxon>Bacillati</taxon>
        <taxon>Actinomycetota</taxon>
        <taxon>Coriobacteriia</taxon>
        <taxon>Eggerthellales</taxon>
        <taxon>Eggerthellaceae</taxon>
        <taxon>Slackia</taxon>
    </lineage>
</organism>
<dbReference type="Proteomes" id="UP000002026">
    <property type="component" value="Chromosome"/>
</dbReference>
<dbReference type="Pfam" id="PF00149">
    <property type="entry name" value="Metallophos"/>
    <property type="match status" value="1"/>
</dbReference>
<evidence type="ECO:0000259" key="1">
    <source>
        <dbReference type="Pfam" id="PF00149"/>
    </source>
</evidence>
<dbReference type="RefSeq" id="WP_012799157.1">
    <property type="nucleotide sequence ID" value="NC_013165.1"/>
</dbReference>
<keyword evidence="3" id="KW-1185">Reference proteome</keyword>
<accession>C7N821</accession>
<name>C7N821_SLAHD</name>
<dbReference type="InterPro" id="IPR029052">
    <property type="entry name" value="Metallo-depent_PP-like"/>
</dbReference>
<keyword evidence="2" id="KW-0378">Hydrolase</keyword>
<dbReference type="Gene3D" id="3.60.21.10">
    <property type="match status" value="1"/>
</dbReference>